<dbReference type="AlphaFoldDB" id="A0A6S6U4W0"/>
<evidence type="ECO:0000313" key="1">
    <source>
        <dbReference type="EMBL" id="CAA6822556.1"/>
    </source>
</evidence>
<dbReference type="EMBL" id="CACVAY010000110">
    <property type="protein sequence ID" value="CAA6822556.1"/>
    <property type="molecule type" value="Genomic_DNA"/>
</dbReference>
<organism evidence="1">
    <name type="scientific">uncultured Thiotrichaceae bacterium</name>
    <dbReference type="NCBI Taxonomy" id="298394"/>
    <lineage>
        <taxon>Bacteria</taxon>
        <taxon>Pseudomonadati</taxon>
        <taxon>Pseudomonadota</taxon>
        <taxon>Gammaproteobacteria</taxon>
        <taxon>Thiotrichales</taxon>
        <taxon>Thiotrichaceae</taxon>
        <taxon>environmental samples</taxon>
    </lineage>
</organism>
<proteinExistence type="predicted"/>
<name>A0A6S6U4W0_9GAMM</name>
<reference evidence="1" key="1">
    <citation type="submission" date="2020-01" db="EMBL/GenBank/DDBJ databases">
        <authorList>
            <person name="Meier V. D."/>
            <person name="Meier V D."/>
        </authorList>
    </citation>
    <scope>NUCLEOTIDE SEQUENCE</scope>
    <source>
        <strain evidence="1">HLG_WM_MAG_07</strain>
    </source>
</reference>
<gene>
    <name evidence="1" type="ORF">HELGO_WM6362</name>
</gene>
<accession>A0A6S6U4W0</accession>
<protein>
    <submittedName>
        <fullName evidence="1">Uncharacterized protein</fullName>
    </submittedName>
</protein>
<sequence length="233" mass="26026">MNDNNSAPFDFTAADESREFLGDELKKKQQQLAELTLESSPLERANIQLDIADIMLDIAEPGMAEATWGLAKEAFLLYVENEEWEDAVRAADVLYRTDLPAAINALANGIWLSVTYPIDPELSIVMLNNLIDDTPANSDGAAVAAATAHYLADLRLEGEKRDSTMFLTSGLLGKVAERHSDVKDQGQMNMWMLKLELNDPAKFLPRMGQILEAIADDNWWYDRDKLRAKLPVN</sequence>